<dbReference type="EMBL" id="FQYP01000009">
    <property type="protein sequence ID" value="SHJ44918.1"/>
    <property type="molecule type" value="Genomic_DNA"/>
</dbReference>
<dbReference type="AlphaFoldDB" id="A0A1M6JE10"/>
<dbReference type="OrthoDB" id="1450868at2"/>
<protein>
    <submittedName>
        <fullName evidence="1">Uncharacterized protein</fullName>
    </submittedName>
</protein>
<proteinExistence type="predicted"/>
<dbReference type="RefSeq" id="WP_073319637.1">
    <property type="nucleotide sequence ID" value="NZ_FQYP01000009.1"/>
</dbReference>
<keyword evidence="2" id="KW-1185">Reference proteome</keyword>
<dbReference type="STRING" id="570521.SAMN04488508_10914"/>
<evidence type="ECO:0000313" key="1">
    <source>
        <dbReference type="EMBL" id="SHJ44918.1"/>
    </source>
</evidence>
<dbReference type="Proteomes" id="UP000184432">
    <property type="component" value="Unassembled WGS sequence"/>
</dbReference>
<evidence type="ECO:0000313" key="2">
    <source>
        <dbReference type="Proteomes" id="UP000184432"/>
    </source>
</evidence>
<accession>A0A1M6JE10</accession>
<gene>
    <name evidence="1" type="ORF">SAMN04488508_10914</name>
</gene>
<reference evidence="2" key="1">
    <citation type="submission" date="2016-11" db="EMBL/GenBank/DDBJ databases">
        <authorList>
            <person name="Varghese N."/>
            <person name="Submissions S."/>
        </authorList>
    </citation>
    <scope>NUCLEOTIDE SEQUENCE [LARGE SCALE GENOMIC DNA]</scope>
    <source>
        <strain evidence="2">DSM 22623</strain>
    </source>
</reference>
<sequence>MPSKTIKMDGREYYVVDKAVMKDLVHEAYIKEKTTTNQSVCTAKKAKEILGCRTTKFYQIQKDPKCKLRKSTVKGKYILASVHEELKRISNS</sequence>
<name>A0A1M6JE10_9FLAO</name>
<organism evidence="1 2">
    <name type="scientific">Aquimarina spongiae</name>
    <dbReference type="NCBI Taxonomy" id="570521"/>
    <lineage>
        <taxon>Bacteria</taxon>
        <taxon>Pseudomonadati</taxon>
        <taxon>Bacteroidota</taxon>
        <taxon>Flavobacteriia</taxon>
        <taxon>Flavobacteriales</taxon>
        <taxon>Flavobacteriaceae</taxon>
        <taxon>Aquimarina</taxon>
    </lineage>
</organism>